<dbReference type="EMBL" id="JAFBMS010000055">
    <property type="protein sequence ID" value="KAG9339308.1"/>
    <property type="molecule type" value="Genomic_DNA"/>
</dbReference>
<dbReference type="Proteomes" id="UP000824540">
    <property type="component" value="Unassembled WGS sequence"/>
</dbReference>
<gene>
    <name evidence="2" type="ORF">JZ751_023863</name>
</gene>
<feature type="region of interest" description="Disordered" evidence="1">
    <location>
        <begin position="1"/>
        <end position="70"/>
    </location>
</feature>
<reference evidence="2" key="1">
    <citation type="thesis" date="2021" institute="BYU ScholarsArchive" country="Provo, UT, USA">
        <title>Applications of and Algorithms for Genome Assembly and Genomic Analyses with an Emphasis on Marine Teleosts.</title>
        <authorList>
            <person name="Pickett B.D."/>
        </authorList>
    </citation>
    <scope>NUCLEOTIDE SEQUENCE</scope>
    <source>
        <strain evidence="2">HI-2016</strain>
    </source>
</reference>
<comment type="caution">
    <text evidence="2">The sequence shown here is derived from an EMBL/GenBank/DDBJ whole genome shotgun (WGS) entry which is preliminary data.</text>
</comment>
<proteinExistence type="predicted"/>
<dbReference type="AlphaFoldDB" id="A0A8T2NP18"/>
<feature type="compositionally biased region" description="Basic and acidic residues" evidence="1">
    <location>
        <begin position="1"/>
        <end position="10"/>
    </location>
</feature>
<evidence type="ECO:0000313" key="2">
    <source>
        <dbReference type="EMBL" id="KAG9339308.1"/>
    </source>
</evidence>
<protein>
    <submittedName>
        <fullName evidence="2">Uncharacterized protein</fullName>
    </submittedName>
</protein>
<evidence type="ECO:0000256" key="1">
    <source>
        <dbReference type="SAM" id="MobiDB-lite"/>
    </source>
</evidence>
<organism evidence="2 3">
    <name type="scientific">Albula glossodonta</name>
    <name type="common">roundjaw bonefish</name>
    <dbReference type="NCBI Taxonomy" id="121402"/>
    <lineage>
        <taxon>Eukaryota</taxon>
        <taxon>Metazoa</taxon>
        <taxon>Chordata</taxon>
        <taxon>Craniata</taxon>
        <taxon>Vertebrata</taxon>
        <taxon>Euteleostomi</taxon>
        <taxon>Actinopterygii</taxon>
        <taxon>Neopterygii</taxon>
        <taxon>Teleostei</taxon>
        <taxon>Albuliformes</taxon>
        <taxon>Albulidae</taxon>
        <taxon>Albula</taxon>
    </lineage>
</organism>
<name>A0A8T2NP18_9TELE</name>
<sequence length="70" mass="6964">MKCTNGREGKGNQVQGLNHPAPPCPTLPHPLHGRGSTYKIHPAESGSGHPSSAKGVWVGVGGVGGGDVSG</sequence>
<feature type="compositionally biased region" description="Gly residues" evidence="1">
    <location>
        <begin position="58"/>
        <end position="70"/>
    </location>
</feature>
<keyword evidence="3" id="KW-1185">Reference proteome</keyword>
<accession>A0A8T2NP18</accession>
<evidence type="ECO:0000313" key="3">
    <source>
        <dbReference type="Proteomes" id="UP000824540"/>
    </source>
</evidence>